<dbReference type="Proteomes" id="UP000269721">
    <property type="component" value="Unassembled WGS sequence"/>
</dbReference>
<name>A0A4P9W0Q5_9FUNG</name>
<feature type="region of interest" description="Disordered" evidence="1">
    <location>
        <begin position="21"/>
        <end position="43"/>
    </location>
</feature>
<gene>
    <name evidence="2" type="ORF">BDK51DRAFT_29415</name>
</gene>
<evidence type="ECO:0000313" key="2">
    <source>
        <dbReference type="EMBL" id="RKO85674.1"/>
    </source>
</evidence>
<accession>A0A4P9W0Q5</accession>
<feature type="compositionally biased region" description="Low complexity" evidence="1">
    <location>
        <begin position="218"/>
        <end position="229"/>
    </location>
</feature>
<dbReference type="EMBL" id="KZ998857">
    <property type="protein sequence ID" value="RKO85674.1"/>
    <property type="molecule type" value="Genomic_DNA"/>
</dbReference>
<feature type="region of interest" description="Disordered" evidence="1">
    <location>
        <begin position="218"/>
        <end position="254"/>
    </location>
</feature>
<feature type="compositionally biased region" description="Low complexity" evidence="1">
    <location>
        <begin position="29"/>
        <end position="41"/>
    </location>
</feature>
<keyword evidence="3" id="KW-1185">Reference proteome</keyword>
<protein>
    <submittedName>
        <fullName evidence="2">Uncharacterized protein</fullName>
    </submittedName>
</protein>
<evidence type="ECO:0000256" key="1">
    <source>
        <dbReference type="SAM" id="MobiDB-lite"/>
    </source>
</evidence>
<dbReference type="AlphaFoldDB" id="A0A4P9W0Q5"/>
<sequence>MAPQRNSMRITREVLDHHRLRIAPPSPSPSLASPTRSPSTSARHDLSLLGFDEDPFSIGWDDPVIDGMGVEADARLFPLPQDDACNVDALLEYDWALLLTPPTDPCNVGALFANKCALAVGATAPEIALPMPAITDFDLFNLPCFPDSMYADPLAPTIDDLPLSIGRALVPETTIQLPVVDALWTLPDLEETVKAHDTVSPQVTEDAMMAMMMMSLPGSPLPSSQAPSPTISPSPSPLITPAAASPESPHPSSPTLLHLDSFVEPARGARRFAAEAAFGCRTCSGPVATLVVHGDRAAVQGSYVADVACLRCSGAPEAIPIRKRGRRPVASDSLECDCCKKRIGHGHVRPVTAGADGGAAVVRGAHLSTMYDVICTVCKPRYSLCTQCGGGGG</sequence>
<feature type="non-terminal residue" evidence="2">
    <location>
        <position position="393"/>
    </location>
</feature>
<organism evidence="2 3">
    <name type="scientific">Blyttiomyces helicus</name>
    <dbReference type="NCBI Taxonomy" id="388810"/>
    <lineage>
        <taxon>Eukaryota</taxon>
        <taxon>Fungi</taxon>
        <taxon>Fungi incertae sedis</taxon>
        <taxon>Chytridiomycota</taxon>
        <taxon>Chytridiomycota incertae sedis</taxon>
        <taxon>Chytridiomycetes</taxon>
        <taxon>Chytridiomycetes incertae sedis</taxon>
        <taxon>Blyttiomyces</taxon>
    </lineage>
</organism>
<reference evidence="3" key="1">
    <citation type="journal article" date="2018" name="Nat. Microbiol.">
        <title>Leveraging single-cell genomics to expand the fungal tree of life.</title>
        <authorList>
            <person name="Ahrendt S.R."/>
            <person name="Quandt C.A."/>
            <person name="Ciobanu D."/>
            <person name="Clum A."/>
            <person name="Salamov A."/>
            <person name="Andreopoulos B."/>
            <person name="Cheng J.F."/>
            <person name="Woyke T."/>
            <person name="Pelin A."/>
            <person name="Henrissat B."/>
            <person name="Reynolds N.K."/>
            <person name="Benny G.L."/>
            <person name="Smith M.E."/>
            <person name="James T.Y."/>
            <person name="Grigoriev I.V."/>
        </authorList>
    </citation>
    <scope>NUCLEOTIDE SEQUENCE [LARGE SCALE GENOMIC DNA]</scope>
</reference>
<evidence type="ECO:0000313" key="3">
    <source>
        <dbReference type="Proteomes" id="UP000269721"/>
    </source>
</evidence>
<proteinExistence type="predicted"/>